<evidence type="ECO:0000256" key="1">
    <source>
        <dbReference type="ARBA" id="ARBA00009437"/>
    </source>
</evidence>
<dbReference type="Gene3D" id="3.40.190.290">
    <property type="match status" value="1"/>
</dbReference>
<reference evidence="7" key="1">
    <citation type="submission" date="2019-07" db="EMBL/GenBank/DDBJ databases">
        <title>Chitinimonas sp. nov., isolated from Ny-Alesund, arctica soil.</title>
        <authorList>
            <person name="Xu Q."/>
            <person name="Peng F."/>
        </authorList>
    </citation>
    <scope>NUCLEOTIDE SEQUENCE [LARGE SCALE GENOMIC DNA]</scope>
    <source>
        <strain evidence="7">R3-44</strain>
    </source>
</reference>
<dbReference type="PROSITE" id="PS50931">
    <property type="entry name" value="HTH_LYSR"/>
    <property type="match status" value="1"/>
</dbReference>
<evidence type="ECO:0000313" key="7">
    <source>
        <dbReference type="Proteomes" id="UP000317550"/>
    </source>
</evidence>
<dbReference type="InterPro" id="IPR036390">
    <property type="entry name" value="WH_DNA-bd_sf"/>
</dbReference>
<evidence type="ECO:0000313" key="6">
    <source>
        <dbReference type="EMBL" id="QDQ27746.1"/>
    </source>
</evidence>
<evidence type="ECO:0000256" key="3">
    <source>
        <dbReference type="ARBA" id="ARBA00023125"/>
    </source>
</evidence>
<keyword evidence="4" id="KW-0804">Transcription</keyword>
<name>A0A516SHY0_9NEIS</name>
<dbReference type="InterPro" id="IPR036388">
    <property type="entry name" value="WH-like_DNA-bd_sf"/>
</dbReference>
<evidence type="ECO:0000256" key="2">
    <source>
        <dbReference type="ARBA" id="ARBA00023015"/>
    </source>
</evidence>
<dbReference type="CDD" id="cd08422">
    <property type="entry name" value="PBP2_CrgA_like"/>
    <property type="match status" value="1"/>
</dbReference>
<dbReference type="PANTHER" id="PTHR30537">
    <property type="entry name" value="HTH-TYPE TRANSCRIPTIONAL REGULATOR"/>
    <property type="match status" value="1"/>
</dbReference>
<dbReference type="FunFam" id="1.10.10.10:FF:000001">
    <property type="entry name" value="LysR family transcriptional regulator"/>
    <property type="match status" value="1"/>
</dbReference>
<dbReference type="RefSeq" id="WP_144279134.1">
    <property type="nucleotide sequence ID" value="NZ_CP041730.1"/>
</dbReference>
<dbReference type="GO" id="GO:0003700">
    <property type="term" value="F:DNA-binding transcription factor activity"/>
    <property type="evidence" value="ECO:0007669"/>
    <property type="project" value="InterPro"/>
</dbReference>
<proteinExistence type="inferred from homology"/>
<organism evidence="6 7">
    <name type="scientific">Chitinimonas arctica</name>
    <dbReference type="NCBI Taxonomy" id="2594795"/>
    <lineage>
        <taxon>Bacteria</taxon>
        <taxon>Pseudomonadati</taxon>
        <taxon>Pseudomonadota</taxon>
        <taxon>Betaproteobacteria</taxon>
        <taxon>Neisseriales</taxon>
        <taxon>Chitinibacteraceae</taxon>
        <taxon>Chitinimonas</taxon>
    </lineage>
</organism>
<protein>
    <submittedName>
        <fullName evidence="6">LysR family transcriptional regulator</fullName>
    </submittedName>
</protein>
<dbReference type="Pfam" id="PF00126">
    <property type="entry name" value="HTH_1"/>
    <property type="match status" value="1"/>
</dbReference>
<dbReference type="Pfam" id="PF03466">
    <property type="entry name" value="LysR_substrate"/>
    <property type="match status" value="1"/>
</dbReference>
<keyword evidence="3" id="KW-0238">DNA-binding</keyword>
<dbReference type="AlphaFoldDB" id="A0A516SHY0"/>
<dbReference type="FunFam" id="3.40.190.290:FF:000001">
    <property type="entry name" value="Transcriptional regulator, LysR family"/>
    <property type="match status" value="1"/>
</dbReference>
<feature type="domain" description="HTH lysR-type" evidence="5">
    <location>
        <begin position="2"/>
        <end position="59"/>
    </location>
</feature>
<dbReference type="SUPFAM" id="SSF53850">
    <property type="entry name" value="Periplasmic binding protein-like II"/>
    <property type="match status" value="1"/>
</dbReference>
<evidence type="ECO:0000259" key="5">
    <source>
        <dbReference type="PROSITE" id="PS50931"/>
    </source>
</evidence>
<sequence length="299" mass="32523">MLDPQGLAIFAAIIDAGSISGAAARLNIDKSVVSRQLGRLEAELGARLVQRSTRRLALTEIGEQVLGEARRIATSLGNIALLTETYRQEVRGKLRVTCPFAARRLMVELVAAFTTRYPQVDVALQLENRLVDLIEEQIDVAIRVSHLADSSLIARKLADSPRVLVAAPSYLARCGEPTSPADLAGHACLVYSDGNRAYREWHFDSPAGPIQIQVQGRIQLNDGSALVDAACAGAGILLIDRLLAKRELADGRLRSLLPDYPPPTGYPIYAVYPARDWLAPKTAAFLAFLEESKQADTWS</sequence>
<accession>A0A516SHY0</accession>
<dbReference type="KEGG" id="cari:FNU76_16090"/>
<dbReference type="InterPro" id="IPR058163">
    <property type="entry name" value="LysR-type_TF_proteobact-type"/>
</dbReference>
<dbReference type="InterPro" id="IPR000847">
    <property type="entry name" value="LysR_HTH_N"/>
</dbReference>
<keyword evidence="2" id="KW-0805">Transcription regulation</keyword>
<dbReference type="SUPFAM" id="SSF46785">
    <property type="entry name" value="Winged helix' DNA-binding domain"/>
    <property type="match status" value="1"/>
</dbReference>
<dbReference type="Gene3D" id="1.10.10.10">
    <property type="entry name" value="Winged helix-like DNA-binding domain superfamily/Winged helix DNA-binding domain"/>
    <property type="match status" value="1"/>
</dbReference>
<gene>
    <name evidence="6" type="ORF">FNU76_16090</name>
</gene>
<dbReference type="PANTHER" id="PTHR30537:SF5">
    <property type="entry name" value="HTH-TYPE TRANSCRIPTIONAL ACTIVATOR TTDR-RELATED"/>
    <property type="match status" value="1"/>
</dbReference>
<evidence type="ECO:0000256" key="4">
    <source>
        <dbReference type="ARBA" id="ARBA00023163"/>
    </source>
</evidence>
<dbReference type="Proteomes" id="UP000317550">
    <property type="component" value="Chromosome"/>
</dbReference>
<dbReference type="GO" id="GO:0003677">
    <property type="term" value="F:DNA binding"/>
    <property type="evidence" value="ECO:0007669"/>
    <property type="project" value="UniProtKB-KW"/>
</dbReference>
<comment type="similarity">
    <text evidence="1">Belongs to the LysR transcriptional regulatory family.</text>
</comment>
<keyword evidence="7" id="KW-1185">Reference proteome</keyword>
<dbReference type="OrthoDB" id="3181812at2"/>
<dbReference type="InterPro" id="IPR005119">
    <property type="entry name" value="LysR_subst-bd"/>
</dbReference>
<dbReference type="EMBL" id="CP041730">
    <property type="protein sequence ID" value="QDQ27746.1"/>
    <property type="molecule type" value="Genomic_DNA"/>
</dbReference>